<dbReference type="Proteomes" id="UP001248067">
    <property type="component" value="Unassembled WGS sequence"/>
</dbReference>
<reference evidence="9 10" key="1">
    <citation type="submission" date="2019-06" db="EMBL/GenBank/DDBJ databases">
        <title>Evolution of Burkholderia multivorans in the lungs of Cystic Fibrosis patients.</title>
        <authorList>
            <person name="Moreira L.M."/>
        </authorList>
    </citation>
    <scope>NUCLEOTIDE SEQUENCE [LARGE SCALE GENOMIC DNA]</scope>
    <source>
        <strain evidence="9 10">VC13239</strain>
    </source>
</reference>
<dbReference type="InterPro" id="IPR006058">
    <property type="entry name" value="2Fe2S_fd_BS"/>
</dbReference>
<dbReference type="EC" id="1.-.-.-" evidence="9"/>
<dbReference type="PANTHER" id="PTHR47354">
    <property type="entry name" value="NADH OXIDOREDUCTASE HCR"/>
    <property type="match status" value="1"/>
</dbReference>
<evidence type="ECO:0000259" key="7">
    <source>
        <dbReference type="PROSITE" id="PS51085"/>
    </source>
</evidence>
<dbReference type="InterPro" id="IPR001041">
    <property type="entry name" value="2Fe-2S_ferredoxin-type"/>
</dbReference>
<evidence type="ECO:0000256" key="5">
    <source>
        <dbReference type="ARBA" id="ARBA00023004"/>
    </source>
</evidence>
<feature type="domain" description="2Fe-2S ferredoxin-type" evidence="7">
    <location>
        <begin position="236"/>
        <end position="321"/>
    </location>
</feature>
<dbReference type="SUPFAM" id="SSF54292">
    <property type="entry name" value="2Fe-2S ferredoxin-like"/>
    <property type="match status" value="1"/>
</dbReference>
<dbReference type="EMBL" id="VJSY01000063">
    <property type="protein sequence ID" value="MDR8757512.1"/>
    <property type="molecule type" value="Genomic_DNA"/>
</dbReference>
<name>A0ABU2EC97_9BURK</name>
<dbReference type="PROSITE" id="PS51085">
    <property type="entry name" value="2FE2S_FER_2"/>
    <property type="match status" value="1"/>
</dbReference>
<protein>
    <submittedName>
        <fullName evidence="9">Phenoxybenzoate dioxygenase subunit beta</fullName>
        <ecNumber evidence="9">1.-.-.-</ecNumber>
    </submittedName>
</protein>
<dbReference type="PROSITE" id="PS51384">
    <property type="entry name" value="FAD_FR"/>
    <property type="match status" value="1"/>
</dbReference>
<dbReference type="InterPro" id="IPR017927">
    <property type="entry name" value="FAD-bd_FR_type"/>
</dbReference>
<feature type="domain" description="FAD-binding FR-type" evidence="8">
    <location>
        <begin position="6"/>
        <end position="108"/>
    </location>
</feature>
<dbReference type="InterPro" id="IPR036010">
    <property type="entry name" value="2Fe-2S_ferredoxin-like_sf"/>
</dbReference>
<evidence type="ECO:0000313" key="9">
    <source>
        <dbReference type="EMBL" id="MDR8757512.1"/>
    </source>
</evidence>
<keyword evidence="6" id="KW-0411">Iron-sulfur</keyword>
<dbReference type="SUPFAM" id="SSF63380">
    <property type="entry name" value="Riboflavin synthase domain-like"/>
    <property type="match status" value="1"/>
</dbReference>
<keyword evidence="4 9" id="KW-0560">Oxidoreductase</keyword>
<keyword evidence="3" id="KW-0479">Metal-binding</keyword>
<dbReference type="Gene3D" id="3.10.20.30">
    <property type="match status" value="1"/>
</dbReference>
<dbReference type="Pfam" id="PF00175">
    <property type="entry name" value="NAD_binding_1"/>
    <property type="match status" value="1"/>
</dbReference>
<dbReference type="PROSITE" id="PS00197">
    <property type="entry name" value="2FE2S_FER_1"/>
    <property type="match status" value="1"/>
</dbReference>
<evidence type="ECO:0000256" key="2">
    <source>
        <dbReference type="ARBA" id="ARBA00022714"/>
    </source>
</evidence>
<evidence type="ECO:0000259" key="8">
    <source>
        <dbReference type="PROSITE" id="PS51384"/>
    </source>
</evidence>
<dbReference type="CDD" id="cd00207">
    <property type="entry name" value="fer2"/>
    <property type="match status" value="1"/>
</dbReference>
<dbReference type="Gene3D" id="3.40.50.80">
    <property type="entry name" value="Nucleotide-binding domain of ferredoxin-NADP reductase (FNR) module"/>
    <property type="match status" value="1"/>
</dbReference>
<dbReference type="Gene3D" id="2.40.30.10">
    <property type="entry name" value="Translation factors"/>
    <property type="match status" value="1"/>
</dbReference>
<evidence type="ECO:0000256" key="1">
    <source>
        <dbReference type="ARBA" id="ARBA00022630"/>
    </source>
</evidence>
<dbReference type="InterPro" id="IPR017938">
    <property type="entry name" value="Riboflavin_synthase-like_b-brl"/>
</dbReference>
<organism evidence="9 10">
    <name type="scientific">Burkholderia pseudomultivorans</name>
    <dbReference type="NCBI Taxonomy" id="1207504"/>
    <lineage>
        <taxon>Bacteria</taxon>
        <taxon>Pseudomonadati</taxon>
        <taxon>Pseudomonadota</taxon>
        <taxon>Betaproteobacteria</taxon>
        <taxon>Burkholderiales</taxon>
        <taxon>Burkholderiaceae</taxon>
        <taxon>Burkholderia</taxon>
        <taxon>Burkholderia cepacia complex</taxon>
    </lineage>
</organism>
<dbReference type="InterPro" id="IPR039261">
    <property type="entry name" value="FNR_nucleotide-bd"/>
</dbReference>
<keyword evidence="9" id="KW-0223">Dioxygenase</keyword>
<dbReference type="PANTHER" id="PTHR47354:SF1">
    <property type="entry name" value="CARNITINE MONOOXYGENASE REDUCTASE SUBUNIT"/>
    <property type="match status" value="1"/>
</dbReference>
<evidence type="ECO:0000313" key="10">
    <source>
        <dbReference type="Proteomes" id="UP001248067"/>
    </source>
</evidence>
<dbReference type="RefSeq" id="WP_051974474.1">
    <property type="nucleotide sequence ID" value="NZ_CADFDQ010000040.1"/>
</dbReference>
<gene>
    <name evidence="9" type="primary">pobB_2</name>
    <name evidence="9" type="ORF">FEQ00_05966</name>
</gene>
<sequence>MSIESPARLKARLTQIRLEADGILSYEFRPDGRAELPAFSAGAHIDLHLPKGMVRSYSLVNDPKERHRYVIAVQRELEGRGGSTWLHTVPRVGDVMEISAPTNDFPLHEEAWESIFICGGIGITPVMSMIRSLDRRGGAWRLYYAARSPERAAFVQELTEAAQGAGRVEFCFESQSETRLDVRRIVQDAAGDAHVYCCGPRGMVDDFISVSSGRSPDTVHYERFSSANEASTAGGFSVMLNRSGRRIAIVPGKSILDALLDNGVDVQYACSAGVCGTCKTRVIDGVPDHRDDYLTDEEKSSNSAVMVCCSGSLSGTLVLDL</sequence>
<keyword evidence="10" id="KW-1185">Reference proteome</keyword>
<dbReference type="InterPro" id="IPR012675">
    <property type="entry name" value="Beta-grasp_dom_sf"/>
</dbReference>
<proteinExistence type="predicted"/>
<dbReference type="GO" id="GO:0051213">
    <property type="term" value="F:dioxygenase activity"/>
    <property type="evidence" value="ECO:0007669"/>
    <property type="project" value="UniProtKB-KW"/>
</dbReference>
<dbReference type="InterPro" id="IPR001433">
    <property type="entry name" value="OxRdtase_FAD/NAD-bd"/>
</dbReference>
<accession>A0ABU2EC97</accession>
<dbReference type="Pfam" id="PF00111">
    <property type="entry name" value="Fer2"/>
    <property type="match status" value="1"/>
</dbReference>
<dbReference type="PRINTS" id="PR00409">
    <property type="entry name" value="PHDIOXRDTASE"/>
</dbReference>
<evidence type="ECO:0000256" key="6">
    <source>
        <dbReference type="ARBA" id="ARBA00023014"/>
    </source>
</evidence>
<evidence type="ECO:0000256" key="3">
    <source>
        <dbReference type="ARBA" id="ARBA00022723"/>
    </source>
</evidence>
<dbReference type="SUPFAM" id="SSF52343">
    <property type="entry name" value="Ferredoxin reductase-like, C-terminal NADP-linked domain"/>
    <property type="match status" value="1"/>
</dbReference>
<comment type="caution">
    <text evidence="9">The sequence shown here is derived from an EMBL/GenBank/DDBJ whole genome shotgun (WGS) entry which is preliminary data.</text>
</comment>
<keyword evidence="5" id="KW-0408">Iron</keyword>
<keyword evidence="2" id="KW-0001">2Fe-2S</keyword>
<dbReference type="InterPro" id="IPR050415">
    <property type="entry name" value="MRET"/>
</dbReference>
<dbReference type="CDD" id="cd06185">
    <property type="entry name" value="PDR_like"/>
    <property type="match status" value="1"/>
</dbReference>
<keyword evidence="1" id="KW-0285">Flavoprotein</keyword>
<evidence type="ECO:0000256" key="4">
    <source>
        <dbReference type="ARBA" id="ARBA00023002"/>
    </source>
</evidence>